<evidence type="ECO:0000256" key="2">
    <source>
        <dbReference type="ARBA" id="ARBA00005840"/>
    </source>
</evidence>
<name>A0A382UC14_9ZZZZ</name>
<proteinExistence type="inferred from homology"/>
<reference evidence="9" key="1">
    <citation type="submission" date="2018-05" db="EMBL/GenBank/DDBJ databases">
        <authorList>
            <person name="Lanie J.A."/>
            <person name="Ng W.-L."/>
            <person name="Kazmierczak K.M."/>
            <person name="Andrzejewski T.M."/>
            <person name="Davidsen T.M."/>
            <person name="Wayne K.J."/>
            <person name="Tettelin H."/>
            <person name="Glass J.I."/>
            <person name="Rusch D."/>
            <person name="Podicherti R."/>
            <person name="Tsui H.-C.T."/>
            <person name="Winkler M.E."/>
        </authorList>
    </citation>
    <scope>NUCLEOTIDE SEQUENCE</scope>
</reference>
<dbReference type="InterPro" id="IPR002541">
    <property type="entry name" value="Cyt_c_assembly"/>
</dbReference>
<evidence type="ECO:0000256" key="6">
    <source>
        <dbReference type="ARBA" id="ARBA00023136"/>
    </source>
</evidence>
<evidence type="ECO:0000256" key="7">
    <source>
        <dbReference type="SAM" id="Phobius"/>
    </source>
</evidence>
<dbReference type="PANTHER" id="PTHR30071">
    <property type="entry name" value="HEME EXPORTER PROTEIN C"/>
    <property type="match status" value="1"/>
</dbReference>
<feature type="transmembrane region" description="Helical" evidence="7">
    <location>
        <begin position="55"/>
        <end position="75"/>
    </location>
</feature>
<keyword evidence="5 7" id="KW-1133">Transmembrane helix</keyword>
<protein>
    <recommendedName>
        <fullName evidence="8">Cytochrome c assembly protein domain-containing protein</fullName>
    </recommendedName>
</protein>
<sequence length="140" mass="15988">LIIVTGAIWAKPVWGVWWTWDSKLTTTLILWFIYASYLILRAYGPKGIQQARYAAIIALIGAIDAPIIYLATEWWRTAHPSYVIGPLEESGGLNTQMRTAFLVSIIAFTVLYAFLLSNRYKIRRSETELDELYQEVSALE</sequence>
<keyword evidence="4" id="KW-0201">Cytochrome c-type biogenesis</keyword>
<dbReference type="Pfam" id="PF01578">
    <property type="entry name" value="Cytochrom_C_asm"/>
    <property type="match status" value="1"/>
</dbReference>
<evidence type="ECO:0000256" key="4">
    <source>
        <dbReference type="ARBA" id="ARBA00022748"/>
    </source>
</evidence>
<evidence type="ECO:0000256" key="5">
    <source>
        <dbReference type="ARBA" id="ARBA00022989"/>
    </source>
</evidence>
<organism evidence="9">
    <name type="scientific">marine metagenome</name>
    <dbReference type="NCBI Taxonomy" id="408172"/>
    <lineage>
        <taxon>unclassified sequences</taxon>
        <taxon>metagenomes</taxon>
        <taxon>ecological metagenomes</taxon>
    </lineage>
</organism>
<evidence type="ECO:0000259" key="8">
    <source>
        <dbReference type="Pfam" id="PF01578"/>
    </source>
</evidence>
<dbReference type="InterPro" id="IPR045062">
    <property type="entry name" value="Cyt_c_biogenesis_CcsA/CcmC"/>
</dbReference>
<dbReference type="GO" id="GO:0017004">
    <property type="term" value="P:cytochrome complex assembly"/>
    <property type="evidence" value="ECO:0007669"/>
    <property type="project" value="UniProtKB-KW"/>
</dbReference>
<dbReference type="PRINTS" id="PR01386">
    <property type="entry name" value="CCMCBIOGNSIS"/>
</dbReference>
<evidence type="ECO:0000256" key="1">
    <source>
        <dbReference type="ARBA" id="ARBA00004141"/>
    </source>
</evidence>
<keyword evidence="6 7" id="KW-0472">Membrane</keyword>
<dbReference type="InterPro" id="IPR003557">
    <property type="entry name" value="Cyt_c_biogenesis_CcmC"/>
</dbReference>
<dbReference type="GO" id="GO:0015232">
    <property type="term" value="F:heme transmembrane transporter activity"/>
    <property type="evidence" value="ECO:0007669"/>
    <property type="project" value="InterPro"/>
</dbReference>
<feature type="transmembrane region" description="Helical" evidence="7">
    <location>
        <begin position="95"/>
        <end position="115"/>
    </location>
</feature>
<gene>
    <name evidence="9" type="ORF">METZ01_LOCUS384145</name>
</gene>
<evidence type="ECO:0000256" key="3">
    <source>
        <dbReference type="ARBA" id="ARBA00022692"/>
    </source>
</evidence>
<comment type="subcellular location">
    <subcellularLocation>
        <location evidence="1">Membrane</location>
        <topology evidence="1">Multi-pass membrane protein</topology>
    </subcellularLocation>
</comment>
<accession>A0A382UC14</accession>
<feature type="domain" description="Cytochrome c assembly protein" evidence="8">
    <location>
        <begin position="3"/>
        <end position="78"/>
    </location>
</feature>
<dbReference type="AlphaFoldDB" id="A0A382UC14"/>
<dbReference type="GO" id="GO:0005886">
    <property type="term" value="C:plasma membrane"/>
    <property type="evidence" value="ECO:0007669"/>
    <property type="project" value="TreeGrafter"/>
</dbReference>
<dbReference type="EMBL" id="UINC01142761">
    <property type="protein sequence ID" value="SVD31291.1"/>
    <property type="molecule type" value="Genomic_DNA"/>
</dbReference>
<evidence type="ECO:0000313" key="9">
    <source>
        <dbReference type="EMBL" id="SVD31291.1"/>
    </source>
</evidence>
<feature type="transmembrane region" description="Helical" evidence="7">
    <location>
        <begin position="24"/>
        <end position="43"/>
    </location>
</feature>
<comment type="similarity">
    <text evidence="2">Belongs to the CcmC/CycZ/HelC family.</text>
</comment>
<dbReference type="PANTHER" id="PTHR30071:SF1">
    <property type="entry name" value="CYTOCHROME B_B6 PROTEIN-RELATED"/>
    <property type="match status" value="1"/>
</dbReference>
<feature type="non-terminal residue" evidence="9">
    <location>
        <position position="1"/>
    </location>
</feature>
<dbReference type="GO" id="GO:0020037">
    <property type="term" value="F:heme binding"/>
    <property type="evidence" value="ECO:0007669"/>
    <property type="project" value="InterPro"/>
</dbReference>
<keyword evidence="3 7" id="KW-0812">Transmembrane</keyword>